<keyword evidence="1" id="KW-0732">Signal</keyword>
<reference evidence="2 3" key="1">
    <citation type="submission" date="2019-12" db="EMBL/GenBank/DDBJ databases">
        <title>Lactobacillus hilgardii FLUB.</title>
        <authorList>
            <person name="Gustaw K."/>
        </authorList>
    </citation>
    <scope>NUCLEOTIDE SEQUENCE [LARGE SCALE GENOMIC DNA]</scope>
    <source>
        <strain evidence="2 3">FLUB</strain>
    </source>
</reference>
<protein>
    <submittedName>
        <fullName evidence="2">D-alanyl-D-alanine carboxypeptidase</fullName>
    </submittedName>
</protein>
<evidence type="ECO:0000313" key="3">
    <source>
        <dbReference type="Proteomes" id="UP000465035"/>
    </source>
</evidence>
<evidence type="ECO:0000313" key="2">
    <source>
        <dbReference type="EMBL" id="QHB53331.1"/>
    </source>
</evidence>
<sequence length="223" mass="24666">MITVLCTILGICFLSVQSTSANTKSATVISTAKLIKAPYHAVSGYIYQSTSLTHKQHNADHYPLTTFYATRSANIIRPNGNKAVYNYIKNGNNHIHGWIWRGYLVRVINVQKQKAAINKLVSLIDALTPFSHDKVTSLLKNVGRKESLNTLLSTLSNLSSSITDTSDIQKIETMYKLLKSDGQTLAAIFQNGLKKLYTGVIALHQFNNQVFKLAEGLLALIPD</sequence>
<keyword evidence="2" id="KW-0378">Hydrolase</keyword>
<organism evidence="2 3">
    <name type="scientific">Lentilactobacillus hilgardii</name>
    <name type="common">Lactobacillus hilgardii</name>
    <dbReference type="NCBI Taxonomy" id="1588"/>
    <lineage>
        <taxon>Bacteria</taxon>
        <taxon>Bacillati</taxon>
        <taxon>Bacillota</taxon>
        <taxon>Bacilli</taxon>
        <taxon>Lactobacillales</taxon>
        <taxon>Lactobacillaceae</taxon>
        <taxon>Lentilactobacillus</taxon>
    </lineage>
</organism>
<feature type="signal peptide" evidence="1">
    <location>
        <begin position="1"/>
        <end position="21"/>
    </location>
</feature>
<proteinExistence type="predicted"/>
<name>A0A6P1EDH6_LENHI</name>
<dbReference type="AlphaFoldDB" id="A0A6P1EDH6"/>
<feature type="chain" id="PRO_5027025846" evidence="1">
    <location>
        <begin position="22"/>
        <end position="223"/>
    </location>
</feature>
<evidence type="ECO:0000256" key="1">
    <source>
        <dbReference type="SAM" id="SignalP"/>
    </source>
</evidence>
<keyword evidence="2" id="KW-0121">Carboxypeptidase</keyword>
<dbReference type="GO" id="GO:0004180">
    <property type="term" value="F:carboxypeptidase activity"/>
    <property type="evidence" value="ECO:0007669"/>
    <property type="project" value="UniProtKB-KW"/>
</dbReference>
<accession>A0A6P1EDH6</accession>
<dbReference type="EMBL" id="CP047121">
    <property type="protein sequence ID" value="QHB53331.1"/>
    <property type="molecule type" value="Genomic_DNA"/>
</dbReference>
<keyword evidence="2" id="KW-0645">Protease</keyword>
<gene>
    <name evidence="2" type="ORF">GQR93_01465</name>
</gene>
<dbReference type="Proteomes" id="UP000465035">
    <property type="component" value="Chromosome"/>
</dbReference>